<reference evidence="6" key="2">
    <citation type="submission" date="2025-09" db="UniProtKB">
        <authorList>
            <consortium name="Ensembl"/>
        </authorList>
    </citation>
    <scope>IDENTIFICATION</scope>
</reference>
<dbReference type="InterPro" id="IPR029071">
    <property type="entry name" value="Ubiquitin-like_domsf"/>
</dbReference>
<dbReference type="SUPFAM" id="SSF46934">
    <property type="entry name" value="UBA-like"/>
    <property type="match status" value="1"/>
</dbReference>
<sequence length="548" mass="58236">DRCARGRHLPTQPSSGATLSSGKGAAQTSPPLVTMDSPGTISVTVKTLKQKEQFEVAQDSTIQELKEEVSKRFQTPPKLLVLVFAGKVLQDQDTLSQHGVRNGVSIHVVIRSQNRAADSLAEQGGATTPTLASSQEVVAHTMEDLLSRILSSGLDLNTIRNNTFLLGFLLGVTGVHLLGLGSTGVLDLVSSIEEQDVSIPGLLTEVLQSPMVSTDLIRGLIMSIPQLQQLAEENPEIGHILSNLHTIREMLEASSSPAIVQEMIRNYDLAMNNLESIPGGYSALEQLYREIEEPILSAVEEHMVHNLFASPESRPSPSGARLPAHTENRSPLPNPWALEPGGAGRTAQELPGGSVDGSSAGLNLGAVVPNSGAVQAMVRQLAGTPELMYNLGRALAEPGSPAQEVLSPHAPSDGSSLPLDQQQLPPQLGQAEISSLLRSPRALQALLQIQLGLQTLSVEAPDFLLSLEDAQMEPGLENMDESPRTETGDSASVGSGEEGSMFEWQMEQLSAMGFQDQGSNLQALLDVDGELHAAAEILAKAQPAEKMP</sequence>
<keyword evidence="2" id="KW-0963">Cytoplasm</keyword>
<feature type="region of interest" description="Disordered" evidence="3">
    <location>
        <begin position="1"/>
        <end position="38"/>
    </location>
</feature>
<dbReference type="Pfam" id="PF23195">
    <property type="entry name" value="UBQLN1"/>
    <property type="match status" value="1"/>
</dbReference>
<keyword evidence="7" id="KW-1185">Reference proteome</keyword>
<dbReference type="PROSITE" id="PS50053">
    <property type="entry name" value="UBIQUITIN_2"/>
    <property type="match status" value="1"/>
</dbReference>
<evidence type="ECO:0000313" key="6">
    <source>
        <dbReference type="Ensembl" id="ENSACOP00000022668.1"/>
    </source>
</evidence>
<name>A0A8B9GBU6_9PSIT</name>
<feature type="region of interest" description="Disordered" evidence="3">
    <location>
        <begin position="399"/>
        <end position="422"/>
    </location>
</feature>
<dbReference type="AlphaFoldDB" id="A0A8B9GBU6"/>
<feature type="region of interest" description="Disordered" evidence="3">
    <location>
        <begin position="308"/>
        <end position="356"/>
    </location>
</feature>
<dbReference type="SMART" id="SM00213">
    <property type="entry name" value="UBQ"/>
    <property type="match status" value="1"/>
</dbReference>
<dbReference type="Pfam" id="PF00240">
    <property type="entry name" value="ubiquitin"/>
    <property type="match status" value="1"/>
</dbReference>
<evidence type="ECO:0000256" key="2">
    <source>
        <dbReference type="ARBA" id="ARBA00022490"/>
    </source>
</evidence>
<dbReference type="InterPro" id="IPR015940">
    <property type="entry name" value="UBA"/>
</dbReference>
<reference evidence="6" key="1">
    <citation type="submission" date="2025-08" db="UniProtKB">
        <authorList>
            <consortium name="Ensembl"/>
        </authorList>
    </citation>
    <scope>IDENTIFICATION</scope>
</reference>
<feature type="domain" description="Ubiquitin-like" evidence="5">
    <location>
        <begin position="41"/>
        <end position="115"/>
    </location>
</feature>
<comment type="subcellular location">
    <subcellularLocation>
        <location evidence="1">Cytoplasm</location>
    </subcellularLocation>
</comment>
<dbReference type="SUPFAM" id="SSF54236">
    <property type="entry name" value="Ubiquitin-like"/>
    <property type="match status" value="1"/>
</dbReference>
<organism evidence="6 7">
    <name type="scientific">Amazona collaria</name>
    <name type="common">yellow-billed parrot</name>
    <dbReference type="NCBI Taxonomy" id="241587"/>
    <lineage>
        <taxon>Eukaryota</taxon>
        <taxon>Metazoa</taxon>
        <taxon>Chordata</taxon>
        <taxon>Craniata</taxon>
        <taxon>Vertebrata</taxon>
        <taxon>Euteleostomi</taxon>
        <taxon>Archelosauria</taxon>
        <taxon>Archosauria</taxon>
        <taxon>Dinosauria</taxon>
        <taxon>Saurischia</taxon>
        <taxon>Theropoda</taxon>
        <taxon>Coelurosauria</taxon>
        <taxon>Aves</taxon>
        <taxon>Neognathae</taxon>
        <taxon>Neoaves</taxon>
        <taxon>Telluraves</taxon>
        <taxon>Australaves</taxon>
        <taxon>Psittaciformes</taxon>
        <taxon>Psittacidae</taxon>
        <taxon>Amazona</taxon>
    </lineage>
</organism>
<dbReference type="Gene3D" id="1.10.8.10">
    <property type="entry name" value="DNA helicase RuvA subunit, C-terminal domain"/>
    <property type="match status" value="1"/>
</dbReference>
<dbReference type="PROSITE" id="PS50030">
    <property type="entry name" value="UBA"/>
    <property type="match status" value="1"/>
</dbReference>
<dbReference type="GO" id="GO:0031593">
    <property type="term" value="F:polyubiquitin modification-dependent protein binding"/>
    <property type="evidence" value="ECO:0007669"/>
    <property type="project" value="TreeGrafter"/>
</dbReference>
<dbReference type="InterPro" id="IPR009060">
    <property type="entry name" value="UBA-like_sf"/>
</dbReference>
<protein>
    <recommendedName>
        <fullName evidence="8">Ubiquilin-1</fullName>
    </recommendedName>
</protein>
<feature type="region of interest" description="Disordered" evidence="3">
    <location>
        <begin position="475"/>
        <end position="498"/>
    </location>
</feature>
<evidence type="ECO:0000256" key="3">
    <source>
        <dbReference type="SAM" id="MobiDB-lite"/>
    </source>
</evidence>
<feature type="compositionally biased region" description="Polar residues" evidence="3">
    <location>
        <begin position="11"/>
        <end position="38"/>
    </location>
</feature>
<dbReference type="InterPro" id="IPR015496">
    <property type="entry name" value="Ubiquilin"/>
</dbReference>
<evidence type="ECO:0000313" key="7">
    <source>
        <dbReference type="Proteomes" id="UP000694522"/>
    </source>
</evidence>
<dbReference type="FunFam" id="3.10.20.90:FF:000095">
    <property type="entry name" value="Ubiquilin 4"/>
    <property type="match status" value="1"/>
</dbReference>
<dbReference type="InterPro" id="IPR000626">
    <property type="entry name" value="Ubiquitin-like_dom"/>
</dbReference>
<feature type="domain" description="UBA" evidence="4">
    <location>
        <begin position="495"/>
        <end position="541"/>
    </location>
</feature>
<evidence type="ECO:0000259" key="4">
    <source>
        <dbReference type="PROSITE" id="PS50030"/>
    </source>
</evidence>
<dbReference type="PANTHER" id="PTHR10677:SF16">
    <property type="entry name" value="UBIQUILIN-1"/>
    <property type="match status" value="1"/>
</dbReference>
<feature type="compositionally biased region" description="Low complexity" evidence="3">
    <location>
        <begin position="412"/>
        <end position="422"/>
    </location>
</feature>
<accession>A0A8B9GBU6</accession>
<dbReference type="Gene3D" id="3.10.20.90">
    <property type="entry name" value="Phosphatidylinositol 3-kinase Catalytic Subunit, Chain A, domain 1"/>
    <property type="match status" value="1"/>
</dbReference>
<dbReference type="PANTHER" id="PTHR10677">
    <property type="entry name" value="UBIQUILIN"/>
    <property type="match status" value="1"/>
</dbReference>
<dbReference type="Proteomes" id="UP000694522">
    <property type="component" value="Unplaced"/>
</dbReference>
<dbReference type="GO" id="GO:0005829">
    <property type="term" value="C:cytosol"/>
    <property type="evidence" value="ECO:0007669"/>
    <property type="project" value="TreeGrafter"/>
</dbReference>
<evidence type="ECO:0000259" key="5">
    <source>
        <dbReference type="PROSITE" id="PS50053"/>
    </source>
</evidence>
<dbReference type="GO" id="GO:0006511">
    <property type="term" value="P:ubiquitin-dependent protein catabolic process"/>
    <property type="evidence" value="ECO:0007669"/>
    <property type="project" value="TreeGrafter"/>
</dbReference>
<proteinExistence type="predicted"/>
<dbReference type="Ensembl" id="ENSACOT00000023458.1">
    <property type="protein sequence ID" value="ENSACOP00000022668.1"/>
    <property type="gene ID" value="ENSACOG00000015403.1"/>
</dbReference>
<evidence type="ECO:0008006" key="8">
    <source>
        <dbReference type="Google" id="ProtNLM"/>
    </source>
</evidence>
<evidence type="ECO:0000256" key="1">
    <source>
        <dbReference type="ARBA" id="ARBA00004496"/>
    </source>
</evidence>